<proteinExistence type="predicted"/>
<feature type="region of interest" description="Disordered" evidence="1">
    <location>
        <begin position="23"/>
        <end position="59"/>
    </location>
</feature>
<accession>A0A074WMS6</accession>
<evidence type="ECO:0000313" key="3">
    <source>
        <dbReference type="Proteomes" id="UP000030672"/>
    </source>
</evidence>
<protein>
    <recommendedName>
        <fullName evidence="4">F-box domain-containing protein</fullName>
    </recommendedName>
</protein>
<dbReference type="HOGENOM" id="CLU_924334_0_0_1"/>
<dbReference type="RefSeq" id="XP_040880769.1">
    <property type="nucleotide sequence ID" value="XM_041021206.1"/>
</dbReference>
<evidence type="ECO:0000313" key="2">
    <source>
        <dbReference type="EMBL" id="KEQ63746.1"/>
    </source>
</evidence>
<dbReference type="AlphaFoldDB" id="A0A074WMS6"/>
<dbReference type="GeneID" id="63914579"/>
<keyword evidence="3" id="KW-1185">Reference proteome</keyword>
<gene>
    <name evidence="2" type="ORF">M437DRAFT_46090</name>
</gene>
<sequence length="324" mass="36897">ELTMRETRLQTKKRAEVRKQVIENIKSKNKKREDEDTENNDPDDSTTAMANKSTQDPPAEYVPTGIFPLLRLPTEVQIMVYQYVVEDQEEVIMLENAQTPALARVNRYLRATVLPIFLGTNTFRVFTEEAPIAKDAQAKEAKFKIHNSVMEWLTPLGYKTPLFKSLVIHFGVQNNTEVVLQCSRKAGSKIGTFTVRHEASCRYCSKLGEQYPLFPHAILDSLPTHDQLHRIVNKNEERSISVGIEHDLSLADLEKNVFSRFTGIKRDALALSMANIMGLERVINQGQITFAMAVHTINMKRISETPCVIKYKNVTYVLRKTADT</sequence>
<reference evidence="2 3" key="1">
    <citation type="journal article" date="2014" name="BMC Genomics">
        <title>Genome sequencing of four Aureobasidium pullulans varieties: biotechnological potential, stress tolerance, and description of new species.</title>
        <authorList>
            <person name="Gostin Ar C."/>
            <person name="Ohm R.A."/>
            <person name="Kogej T."/>
            <person name="Sonjak S."/>
            <person name="Turk M."/>
            <person name="Zajc J."/>
            <person name="Zalar P."/>
            <person name="Grube M."/>
            <person name="Sun H."/>
            <person name="Han J."/>
            <person name="Sharma A."/>
            <person name="Chiniquy J."/>
            <person name="Ngan C.Y."/>
            <person name="Lipzen A."/>
            <person name="Barry K."/>
            <person name="Grigoriev I.V."/>
            <person name="Gunde-Cimerman N."/>
        </authorList>
    </citation>
    <scope>NUCLEOTIDE SEQUENCE [LARGE SCALE GENOMIC DNA]</scope>
    <source>
        <strain evidence="2 3">CBS 110374</strain>
    </source>
</reference>
<name>A0A074WMS6_AURM1</name>
<organism evidence="2 3">
    <name type="scientific">Aureobasidium melanogenum (strain CBS 110374)</name>
    <name type="common">Aureobasidium pullulans var. melanogenum</name>
    <dbReference type="NCBI Taxonomy" id="1043003"/>
    <lineage>
        <taxon>Eukaryota</taxon>
        <taxon>Fungi</taxon>
        <taxon>Dikarya</taxon>
        <taxon>Ascomycota</taxon>
        <taxon>Pezizomycotina</taxon>
        <taxon>Dothideomycetes</taxon>
        <taxon>Dothideomycetidae</taxon>
        <taxon>Dothideales</taxon>
        <taxon>Saccotheciaceae</taxon>
        <taxon>Aureobasidium</taxon>
    </lineage>
</organism>
<feature type="non-terminal residue" evidence="2">
    <location>
        <position position="1"/>
    </location>
</feature>
<evidence type="ECO:0008006" key="4">
    <source>
        <dbReference type="Google" id="ProtNLM"/>
    </source>
</evidence>
<feature type="compositionally biased region" description="Acidic residues" evidence="1">
    <location>
        <begin position="35"/>
        <end position="44"/>
    </location>
</feature>
<evidence type="ECO:0000256" key="1">
    <source>
        <dbReference type="SAM" id="MobiDB-lite"/>
    </source>
</evidence>
<dbReference type="EMBL" id="KL584830">
    <property type="protein sequence ID" value="KEQ63746.1"/>
    <property type="molecule type" value="Genomic_DNA"/>
</dbReference>
<dbReference type="Proteomes" id="UP000030672">
    <property type="component" value="Unassembled WGS sequence"/>
</dbReference>